<keyword evidence="3" id="KW-1185">Reference proteome</keyword>
<name>A0A409X4X7_9AGAR</name>
<comment type="caution">
    <text evidence="2">The sequence shown here is derived from an EMBL/GenBank/DDBJ whole genome shotgun (WGS) entry which is preliminary data.</text>
</comment>
<proteinExistence type="predicted"/>
<gene>
    <name evidence="2" type="ORF">CVT24_005627</name>
</gene>
<sequence>MPLSVSFAAYEALHADLLDAWHFTSLGDMFHSPSRAESWHLRLTSVGYALLAGEDFQRDEQAHGALLRLTQILIGRLELCWSHLSPTPLVPLIERTLLSLGPDSTSGTLGIYRRELEPFVTSPFRTLGHSVQLACATLPKMSAPFFWTRDFRDLRFIMIFDAKLRSRWLRVVLEALPSELRRTDINIPRNDWVRIAGRLRAVLDSIIREVPRYRLSEPLRAILDSVTRRAANKTEPVQVVLANRTSRFVRGRGRPQASARSQPPIIDFADRPSERMNLDGFEEDPPSEVPTTSTPEPIPPSGPRWPYRFATPERPPSRSQSLSF</sequence>
<feature type="region of interest" description="Disordered" evidence="1">
    <location>
        <begin position="250"/>
        <end position="324"/>
    </location>
</feature>
<accession>A0A409X4X7</accession>
<protein>
    <submittedName>
        <fullName evidence="2">Uncharacterized protein</fullName>
    </submittedName>
</protein>
<evidence type="ECO:0000256" key="1">
    <source>
        <dbReference type="SAM" id="MobiDB-lite"/>
    </source>
</evidence>
<organism evidence="2 3">
    <name type="scientific">Panaeolus cyanescens</name>
    <dbReference type="NCBI Taxonomy" id="181874"/>
    <lineage>
        <taxon>Eukaryota</taxon>
        <taxon>Fungi</taxon>
        <taxon>Dikarya</taxon>
        <taxon>Basidiomycota</taxon>
        <taxon>Agaricomycotina</taxon>
        <taxon>Agaricomycetes</taxon>
        <taxon>Agaricomycetidae</taxon>
        <taxon>Agaricales</taxon>
        <taxon>Agaricineae</taxon>
        <taxon>Galeropsidaceae</taxon>
        <taxon>Panaeolus</taxon>
    </lineage>
</organism>
<dbReference type="Proteomes" id="UP000284842">
    <property type="component" value="Unassembled WGS sequence"/>
</dbReference>
<reference evidence="2 3" key="1">
    <citation type="journal article" date="2018" name="Evol. Lett.">
        <title>Horizontal gene cluster transfer increased hallucinogenic mushroom diversity.</title>
        <authorList>
            <person name="Reynolds H.T."/>
            <person name="Vijayakumar V."/>
            <person name="Gluck-Thaler E."/>
            <person name="Korotkin H.B."/>
            <person name="Matheny P.B."/>
            <person name="Slot J.C."/>
        </authorList>
    </citation>
    <scope>NUCLEOTIDE SEQUENCE [LARGE SCALE GENOMIC DNA]</scope>
    <source>
        <strain evidence="2 3">2629</strain>
    </source>
</reference>
<evidence type="ECO:0000313" key="3">
    <source>
        <dbReference type="Proteomes" id="UP000284842"/>
    </source>
</evidence>
<evidence type="ECO:0000313" key="2">
    <source>
        <dbReference type="EMBL" id="PPQ85825.1"/>
    </source>
</evidence>
<dbReference type="EMBL" id="NHTK01004623">
    <property type="protein sequence ID" value="PPQ85825.1"/>
    <property type="molecule type" value="Genomic_DNA"/>
</dbReference>
<feature type="compositionally biased region" description="Basic and acidic residues" evidence="1">
    <location>
        <begin position="268"/>
        <end position="277"/>
    </location>
</feature>
<dbReference type="AlphaFoldDB" id="A0A409X4X7"/>
<dbReference type="InParanoid" id="A0A409X4X7"/>